<sequence length="256" mass="28138">MDYSTLFIIGIMGNIAAGLVFLSPIKTFCRIVRRGTTEGFGSAPYVFTLLNALLWFYYGVTKPDGLLVATINGFGAVVELAYVALFIGYAADQATRLNTIKWAVVLDIGFTGLVFVVTRFAISELNLRIMVIGIVCACFNIFMYGAPLAAVRTVITEGSVEFMPLFLSMSLLINGGIWVAYAMLDRDIFLLIPNGIGFILGTIQLIVYYFHPSLIYYFNMIFVNRLVPRNGSEAAAGEPQEEAPLLAPNDRHGQDV</sequence>
<evidence type="ECO:0000256" key="10">
    <source>
        <dbReference type="ARBA" id="ARBA00038715"/>
    </source>
</evidence>
<keyword evidence="14" id="KW-1185">Reference proteome</keyword>
<keyword evidence="4" id="KW-1003">Cell membrane</keyword>
<feature type="transmembrane region" description="Helical" evidence="11">
    <location>
        <begin position="162"/>
        <end position="182"/>
    </location>
</feature>
<dbReference type="AlphaFoldDB" id="A0A0E0JHQ9"/>
<dbReference type="FunFam" id="1.20.1280.290:FF:000002">
    <property type="entry name" value="Bidirectional sugar transporter SWEET"/>
    <property type="match status" value="1"/>
</dbReference>
<feature type="transmembrane region" description="Helical" evidence="11">
    <location>
        <begin position="188"/>
        <end position="210"/>
    </location>
</feature>
<keyword evidence="8 11" id="KW-1133">Transmembrane helix</keyword>
<dbReference type="Gramene" id="OPUNC01G12950.1">
    <property type="protein sequence ID" value="OPUNC01G12950.1"/>
    <property type="gene ID" value="OPUNC01G12950"/>
</dbReference>
<evidence type="ECO:0000256" key="11">
    <source>
        <dbReference type="RuleBase" id="RU910715"/>
    </source>
</evidence>
<name>A0A0E0JHQ9_ORYPU</name>
<comment type="similarity">
    <text evidence="2 11">Belongs to the SWEET sugar transporter family.</text>
</comment>
<dbReference type="OMA" id="NTIKWAV"/>
<comment type="subcellular location">
    <subcellularLocation>
        <location evidence="1 11">Cell membrane</location>
        <topology evidence="1 11">Multi-pass membrane protein</topology>
    </subcellularLocation>
</comment>
<keyword evidence="3 11" id="KW-0813">Transport</keyword>
<evidence type="ECO:0000256" key="3">
    <source>
        <dbReference type="ARBA" id="ARBA00022448"/>
    </source>
</evidence>
<keyword evidence="5 11" id="KW-0762">Sugar transport</keyword>
<feature type="transmembrane region" description="Helical" evidence="11">
    <location>
        <begin position="128"/>
        <end position="150"/>
    </location>
</feature>
<feature type="transmembrane region" description="Helical" evidence="11">
    <location>
        <begin position="6"/>
        <end position="28"/>
    </location>
</feature>
<dbReference type="PANTHER" id="PTHR10791">
    <property type="entry name" value="RAG1-ACTIVATING PROTEIN 1"/>
    <property type="match status" value="1"/>
</dbReference>
<dbReference type="Pfam" id="PF03083">
    <property type="entry name" value="MtN3_slv"/>
    <property type="match status" value="2"/>
</dbReference>
<evidence type="ECO:0000256" key="7">
    <source>
        <dbReference type="ARBA" id="ARBA00022737"/>
    </source>
</evidence>
<evidence type="ECO:0000256" key="6">
    <source>
        <dbReference type="ARBA" id="ARBA00022692"/>
    </source>
</evidence>
<evidence type="ECO:0000256" key="9">
    <source>
        <dbReference type="ARBA" id="ARBA00023136"/>
    </source>
</evidence>
<keyword evidence="9 11" id="KW-0472">Membrane</keyword>
<reference evidence="13" key="1">
    <citation type="submission" date="2015-04" db="UniProtKB">
        <authorList>
            <consortium name="EnsemblPlants"/>
        </authorList>
    </citation>
    <scope>IDENTIFICATION</scope>
</reference>
<organism evidence="13">
    <name type="scientific">Oryza punctata</name>
    <name type="common">Red rice</name>
    <dbReference type="NCBI Taxonomy" id="4537"/>
    <lineage>
        <taxon>Eukaryota</taxon>
        <taxon>Viridiplantae</taxon>
        <taxon>Streptophyta</taxon>
        <taxon>Embryophyta</taxon>
        <taxon>Tracheophyta</taxon>
        <taxon>Spermatophyta</taxon>
        <taxon>Magnoliopsida</taxon>
        <taxon>Liliopsida</taxon>
        <taxon>Poales</taxon>
        <taxon>Poaceae</taxon>
        <taxon>BOP clade</taxon>
        <taxon>Oryzoideae</taxon>
        <taxon>Oryzeae</taxon>
        <taxon>Oryzinae</taxon>
        <taxon>Oryza</taxon>
    </lineage>
</organism>
<dbReference type="InterPro" id="IPR047664">
    <property type="entry name" value="SWEET"/>
</dbReference>
<feature type="transmembrane region" description="Helical" evidence="11">
    <location>
        <begin position="40"/>
        <end position="60"/>
    </location>
</feature>
<evidence type="ECO:0000313" key="13">
    <source>
        <dbReference type="EnsemblPlants" id="OPUNC01G12950.1"/>
    </source>
</evidence>
<accession>A0A0E0JHQ9</accession>
<dbReference type="GO" id="GO:0051119">
    <property type="term" value="F:sugar transmembrane transporter activity"/>
    <property type="evidence" value="ECO:0007669"/>
    <property type="project" value="InterPro"/>
</dbReference>
<dbReference type="STRING" id="4537.A0A0E0JHQ9"/>
<feature type="transmembrane region" description="Helical" evidence="11">
    <location>
        <begin position="102"/>
        <end position="122"/>
    </location>
</feature>
<dbReference type="HOGENOM" id="CLU_048643_4_1_1"/>
<comment type="function">
    <text evidence="11">Mediates both low-affinity uptake and efflux of sugar across the membrane.</text>
</comment>
<protein>
    <recommendedName>
        <fullName evidence="11">Bidirectional sugar transporter SWEET</fullName>
    </recommendedName>
</protein>
<dbReference type="Gene3D" id="1.20.1280.290">
    <property type="match status" value="2"/>
</dbReference>
<dbReference type="FunFam" id="1.20.1280.290:FF:000001">
    <property type="entry name" value="Bidirectional sugar transporter SWEET"/>
    <property type="match status" value="1"/>
</dbReference>
<comment type="subunit">
    <text evidence="10">Forms homooligomers and/or heterooligomers.</text>
</comment>
<feature type="compositionally biased region" description="Low complexity" evidence="12">
    <location>
        <begin position="234"/>
        <end position="248"/>
    </location>
</feature>
<dbReference type="eggNOG" id="KOG1623">
    <property type="taxonomic scope" value="Eukaryota"/>
</dbReference>
<keyword evidence="7" id="KW-0677">Repeat</keyword>
<feature type="region of interest" description="Disordered" evidence="12">
    <location>
        <begin position="234"/>
        <end position="256"/>
    </location>
</feature>
<reference evidence="13" key="2">
    <citation type="submission" date="2018-05" db="EMBL/GenBank/DDBJ databases">
        <title>OpunRS2 (Oryza punctata Reference Sequence Version 2).</title>
        <authorList>
            <person name="Zhang J."/>
            <person name="Kudrna D."/>
            <person name="Lee S."/>
            <person name="Talag J."/>
            <person name="Welchert J."/>
            <person name="Wing R.A."/>
        </authorList>
    </citation>
    <scope>NUCLEOTIDE SEQUENCE [LARGE SCALE GENOMIC DNA]</scope>
</reference>
<dbReference type="EnsemblPlants" id="OPUNC01G12950.1">
    <property type="protein sequence ID" value="OPUNC01G12950.1"/>
    <property type="gene ID" value="OPUNC01G12950"/>
</dbReference>
<keyword evidence="6 11" id="KW-0812">Transmembrane</keyword>
<evidence type="ECO:0000256" key="1">
    <source>
        <dbReference type="ARBA" id="ARBA00004651"/>
    </source>
</evidence>
<feature type="transmembrane region" description="Helical" evidence="11">
    <location>
        <begin position="66"/>
        <end position="90"/>
    </location>
</feature>
<dbReference type="Proteomes" id="UP000026962">
    <property type="component" value="Chromosome 1"/>
</dbReference>
<evidence type="ECO:0000256" key="4">
    <source>
        <dbReference type="ARBA" id="ARBA00022475"/>
    </source>
</evidence>
<evidence type="ECO:0000256" key="5">
    <source>
        <dbReference type="ARBA" id="ARBA00022597"/>
    </source>
</evidence>
<dbReference type="GO" id="GO:0005886">
    <property type="term" value="C:plasma membrane"/>
    <property type="evidence" value="ECO:0007669"/>
    <property type="project" value="UniProtKB-SubCell"/>
</dbReference>
<dbReference type="PANTHER" id="PTHR10791:SF120">
    <property type="entry name" value="BIDIRECTIONAL SUGAR TRANSPORTER SWEET17"/>
    <property type="match status" value="1"/>
</dbReference>
<dbReference type="InterPro" id="IPR004316">
    <property type="entry name" value="SWEET_rpt"/>
</dbReference>
<evidence type="ECO:0000313" key="14">
    <source>
        <dbReference type="Proteomes" id="UP000026962"/>
    </source>
</evidence>
<evidence type="ECO:0000256" key="8">
    <source>
        <dbReference type="ARBA" id="ARBA00022989"/>
    </source>
</evidence>
<evidence type="ECO:0000256" key="2">
    <source>
        <dbReference type="ARBA" id="ARBA00007809"/>
    </source>
</evidence>
<evidence type="ECO:0000256" key="12">
    <source>
        <dbReference type="SAM" id="MobiDB-lite"/>
    </source>
</evidence>
<proteinExistence type="inferred from homology"/>